<protein>
    <submittedName>
        <fullName evidence="3">Tripartite tricarboxylate transporter substrate binding protein</fullName>
    </submittedName>
</protein>
<keyword evidence="2" id="KW-0732">Signal</keyword>
<dbReference type="PANTHER" id="PTHR42928">
    <property type="entry name" value="TRICARBOXYLATE-BINDING PROTEIN"/>
    <property type="match status" value="1"/>
</dbReference>
<name>A0A506U9T1_9HYPH</name>
<comment type="similarity">
    <text evidence="1">Belongs to the UPF0065 (bug) family.</text>
</comment>
<dbReference type="Gene3D" id="3.40.190.10">
    <property type="entry name" value="Periplasmic binding protein-like II"/>
    <property type="match status" value="1"/>
</dbReference>
<feature type="chain" id="PRO_5021427896" evidence="2">
    <location>
        <begin position="27"/>
        <end position="324"/>
    </location>
</feature>
<dbReference type="PANTHER" id="PTHR42928:SF5">
    <property type="entry name" value="BLR1237 PROTEIN"/>
    <property type="match status" value="1"/>
</dbReference>
<dbReference type="Gene3D" id="3.40.190.150">
    <property type="entry name" value="Bordetella uptake gene, domain 1"/>
    <property type="match status" value="1"/>
</dbReference>
<dbReference type="RefSeq" id="WP_141165769.1">
    <property type="nucleotide sequence ID" value="NZ_VHLH01000005.1"/>
</dbReference>
<dbReference type="PIRSF" id="PIRSF017082">
    <property type="entry name" value="YflP"/>
    <property type="match status" value="1"/>
</dbReference>
<dbReference type="InterPro" id="IPR042100">
    <property type="entry name" value="Bug_dom1"/>
</dbReference>
<evidence type="ECO:0000313" key="3">
    <source>
        <dbReference type="EMBL" id="TPW30630.1"/>
    </source>
</evidence>
<proteinExistence type="inferred from homology"/>
<dbReference type="AlphaFoldDB" id="A0A506U9T1"/>
<gene>
    <name evidence="3" type="ORF">FJU11_04160</name>
</gene>
<keyword evidence="4" id="KW-1185">Reference proteome</keyword>
<accession>A0A506U9T1</accession>
<dbReference type="Proteomes" id="UP000320314">
    <property type="component" value="Unassembled WGS sequence"/>
</dbReference>
<feature type="signal peptide" evidence="2">
    <location>
        <begin position="1"/>
        <end position="26"/>
    </location>
</feature>
<dbReference type="SUPFAM" id="SSF53850">
    <property type="entry name" value="Periplasmic binding protein-like II"/>
    <property type="match status" value="1"/>
</dbReference>
<organism evidence="3 4">
    <name type="scientific">Pararhizobium mangrovi</name>
    <dbReference type="NCBI Taxonomy" id="2590452"/>
    <lineage>
        <taxon>Bacteria</taxon>
        <taxon>Pseudomonadati</taxon>
        <taxon>Pseudomonadota</taxon>
        <taxon>Alphaproteobacteria</taxon>
        <taxon>Hyphomicrobiales</taxon>
        <taxon>Rhizobiaceae</taxon>
        <taxon>Rhizobium/Agrobacterium group</taxon>
        <taxon>Pararhizobium</taxon>
    </lineage>
</organism>
<reference evidence="3 4" key="1">
    <citation type="submission" date="2019-06" db="EMBL/GenBank/DDBJ databases">
        <authorList>
            <person name="Li M."/>
        </authorList>
    </citation>
    <scope>NUCLEOTIDE SEQUENCE [LARGE SCALE GENOMIC DNA]</scope>
    <source>
        <strain evidence="3 4">BGMRC6574</strain>
    </source>
</reference>
<dbReference type="EMBL" id="VHLH01000005">
    <property type="protein sequence ID" value="TPW30630.1"/>
    <property type="molecule type" value="Genomic_DNA"/>
</dbReference>
<comment type="caution">
    <text evidence="3">The sequence shown here is derived from an EMBL/GenBank/DDBJ whole genome shotgun (WGS) entry which is preliminary data.</text>
</comment>
<evidence type="ECO:0000256" key="2">
    <source>
        <dbReference type="SAM" id="SignalP"/>
    </source>
</evidence>
<dbReference type="Pfam" id="PF03401">
    <property type="entry name" value="TctC"/>
    <property type="match status" value="1"/>
</dbReference>
<dbReference type="CDD" id="cd07012">
    <property type="entry name" value="PBP2_Bug_TTT"/>
    <property type="match status" value="1"/>
</dbReference>
<evidence type="ECO:0000313" key="4">
    <source>
        <dbReference type="Proteomes" id="UP000320314"/>
    </source>
</evidence>
<dbReference type="OrthoDB" id="7243230at2"/>
<sequence>MRRLKTVALAASFAFAAIGMSTAAHAEWPERAVTVIVPWSAGGGTDATARAVAQQLEKRLGQPFNVVNRTGGGGLIGHLAITNAKPDGYTLGVITIESTMYAAQGTRGAGPDDFTMIGRFNADPIGYNVKADASYDDMKGLIAAVKKNPGKIKASGANRGGLSHLAWAGLLNKLGIDPNASPWVASDGSAPALQELAAGAIDVVSTSPAEARTLVEAGKAKTLAIAANEQSDAYPDLPTMPEALGIKWAPMPFRALAGPAGLPDDVVKKLSNALAATVKDPDFVKFMKSRGFSVAYQNGEEFKKTVKQDEEDLSKTMAVLGLAK</sequence>
<evidence type="ECO:0000256" key="1">
    <source>
        <dbReference type="ARBA" id="ARBA00006987"/>
    </source>
</evidence>
<dbReference type="InterPro" id="IPR005064">
    <property type="entry name" value="BUG"/>
</dbReference>